<proteinExistence type="predicted"/>
<dbReference type="RefSeq" id="WP_341836865.1">
    <property type="nucleotide sequence ID" value="NZ_CP149822.1"/>
</dbReference>
<dbReference type="EMBL" id="CP149822">
    <property type="protein sequence ID" value="WZN42022.1"/>
    <property type="molecule type" value="Genomic_DNA"/>
</dbReference>
<dbReference type="Proteomes" id="UP001485459">
    <property type="component" value="Chromosome"/>
</dbReference>
<evidence type="ECO:0000313" key="1">
    <source>
        <dbReference type="EMBL" id="WZN42022.1"/>
    </source>
</evidence>
<evidence type="ECO:0000313" key="2">
    <source>
        <dbReference type="Proteomes" id="UP001485459"/>
    </source>
</evidence>
<protein>
    <submittedName>
        <fullName evidence="1">Uncharacterized protein</fullName>
    </submittedName>
</protein>
<sequence length="101" mass="11108">MRKSIVFTLAGVLIFTCGIFGRELFFGHKHFHPFAQANEMYGKSPSTGICKRLIVCSNCMALEFQKGISGGQANVIDVTGNTYTLWEDATCSTTQVKMAAY</sequence>
<gene>
    <name evidence="1" type="ORF">WJU16_03095</name>
</gene>
<keyword evidence="2" id="KW-1185">Reference proteome</keyword>
<reference evidence="2" key="1">
    <citation type="submission" date="2024-03" db="EMBL/GenBank/DDBJ databases">
        <title>Chitinophaga horti sp. nov., isolated from garden soil.</title>
        <authorList>
            <person name="Lee D.S."/>
            <person name="Han D.M."/>
            <person name="Baek J.H."/>
            <person name="Choi D.G."/>
            <person name="Jeon J.H."/>
            <person name="Jeon C.O."/>
        </authorList>
    </citation>
    <scope>NUCLEOTIDE SEQUENCE [LARGE SCALE GENOMIC DNA]</scope>
    <source>
        <strain evidence="2">GPA1</strain>
    </source>
</reference>
<organism evidence="1 2">
    <name type="scientific">Chitinophaga pollutisoli</name>
    <dbReference type="NCBI Taxonomy" id="3133966"/>
    <lineage>
        <taxon>Bacteria</taxon>
        <taxon>Pseudomonadati</taxon>
        <taxon>Bacteroidota</taxon>
        <taxon>Chitinophagia</taxon>
        <taxon>Chitinophagales</taxon>
        <taxon>Chitinophagaceae</taxon>
        <taxon>Chitinophaga</taxon>
    </lineage>
</organism>
<accession>A0ABZ2YRR7</accession>
<name>A0ABZ2YRR7_9BACT</name>